<feature type="region of interest" description="Disordered" evidence="3">
    <location>
        <begin position="363"/>
        <end position="388"/>
    </location>
</feature>
<keyword evidence="6" id="KW-1185">Reference proteome</keyword>
<proteinExistence type="predicted"/>
<reference evidence="5" key="2">
    <citation type="submission" date="2022-10" db="EMBL/GenBank/DDBJ databases">
        <authorList>
            <consortium name="ENA_rothamsted_submissions"/>
            <consortium name="culmorum"/>
            <person name="King R."/>
        </authorList>
    </citation>
    <scope>NUCLEOTIDE SEQUENCE</scope>
</reference>
<dbReference type="OrthoDB" id="6415921at2759"/>
<dbReference type="PROSITE" id="PS50002">
    <property type="entry name" value="SH3"/>
    <property type="match status" value="1"/>
</dbReference>
<dbReference type="CDD" id="cd00174">
    <property type="entry name" value="SH3"/>
    <property type="match status" value="1"/>
</dbReference>
<dbReference type="InterPro" id="IPR036028">
    <property type="entry name" value="SH3-like_dom_sf"/>
</dbReference>
<evidence type="ECO:0000256" key="1">
    <source>
        <dbReference type="ARBA" id="ARBA00022443"/>
    </source>
</evidence>
<sequence length="488" mass="56601">MEFQKSHSFPSTTKGVRVTRAPDTVGITSRRRAAVDTDTRRVRTFWAVQISFKELPQPPPYRETDDSGVRLQGYNEPVTTPAYEVIDLLANCKIRSADDNQESDCEYAEIRDMGLWHSTPLTHRHKSKISLTWVLNENMENAKLPSVEKVNNENKTRKSLDSNVDRHQRHNQRFNENERYRKCKYREVKERVVGRNENYHNYKFQNSCDSFVKGHDVYSDDTSVCTEHTRKKHRHRHRRKKKNNGKFGYDIRDLDSFLSEASLDRPGNIPVVVAYPTTLYQTQKESQRELTLPLGTVVNAVFKNQQWLFVQTPHAQQGYVVYNACLPLGILPNKQSNQKKTPCWESSTDIYPRPCGNLTDTEKEHLRGRTRSECQYRPQNDKQKSRNSCAERDFDSLYLKTKSVNSINRLHEKEHKNIPVKRQILMVVNSDYKGSVLNRTLTVQKGDVVVLMQGTGLEADIDMDWFYVKMKDGRQGFIPAAIAGHGYI</sequence>
<evidence type="ECO:0000313" key="5">
    <source>
        <dbReference type="EMBL" id="CAG9783996.1"/>
    </source>
</evidence>
<gene>
    <name evidence="5" type="ORF">DIATSA_LOCUS2119</name>
</gene>
<keyword evidence="1 2" id="KW-0728">SH3 domain</keyword>
<dbReference type="AlphaFoldDB" id="A0A9N9W9P8"/>
<evidence type="ECO:0000256" key="2">
    <source>
        <dbReference type="PROSITE-ProRule" id="PRU00192"/>
    </source>
</evidence>
<dbReference type="SUPFAM" id="SSF50044">
    <property type="entry name" value="SH3-domain"/>
    <property type="match status" value="1"/>
</dbReference>
<organism evidence="5 6">
    <name type="scientific">Diatraea saccharalis</name>
    <name type="common">sugarcane borer</name>
    <dbReference type="NCBI Taxonomy" id="40085"/>
    <lineage>
        <taxon>Eukaryota</taxon>
        <taxon>Metazoa</taxon>
        <taxon>Ecdysozoa</taxon>
        <taxon>Arthropoda</taxon>
        <taxon>Hexapoda</taxon>
        <taxon>Insecta</taxon>
        <taxon>Pterygota</taxon>
        <taxon>Neoptera</taxon>
        <taxon>Endopterygota</taxon>
        <taxon>Lepidoptera</taxon>
        <taxon>Glossata</taxon>
        <taxon>Ditrysia</taxon>
        <taxon>Pyraloidea</taxon>
        <taxon>Crambidae</taxon>
        <taxon>Crambinae</taxon>
        <taxon>Diatraea</taxon>
    </lineage>
</organism>
<dbReference type="EMBL" id="OU893342">
    <property type="protein sequence ID" value="CAG9783996.1"/>
    <property type="molecule type" value="Genomic_DNA"/>
</dbReference>
<dbReference type="Pfam" id="PF07653">
    <property type="entry name" value="SH3_2"/>
    <property type="match status" value="1"/>
</dbReference>
<evidence type="ECO:0000259" key="4">
    <source>
        <dbReference type="PROSITE" id="PS50002"/>
    </source>
</evidence>
<dbReference type="Proteomes" id="UP001153714">
    <property type="component" value="Chromosome 11"/>
</dbReference>
<dbReference type="InterPro" id="IPR001452">
    <property type="entry name" value="SH3_domain"/>
</dbReference>
<accession>A0A9N9W9P8</accession>
<evidence type="ECO:0000313" key="6">
    <source>
        <dbReference type="Proteomes" id="UP001153714"/>
    </source>
</evidence>
<dbReference type="Gene3D" id="2.30.30.40">
    <property type="entry name" value="SH3 Domains"/>
    <property type="match status" value="1"/>
</dbReference>
<evidence type="ECO:0000256" key="3">
    <source>
        <dbReference type="SAM" id="MobiDB-lite"/>
    </source>
</evidence>
<protein>
    <recommendedName>
        <fullName evidence="4">SH3 domain-containing protein</fullName>
    </recommendedName>
</protein>
<reference evidence="5" key="1">
    <citation type="submission" date="2021-12" db="EMBL/GenBank/DDBJ databases">
        <authorList>
            <person name="King R."/>
        </authorList>
    </citation>
    <scope>NUCLEOTIDE SEQUENCE</scope>
</reference>
<name>A0A9N9W9P8_9NEOP</name>
<feature type="domain" description="SH3" evidence="4">
    <location>
        <begin position="421"/>
        <end position="488"/>
    </location>
</feature>